<feature type="chain" id="PRO_5047162355" description="Exporting protein" evidence="1">
    <location>
        <begin position="20"/>
        <end position="145"/>
    </location>
</feature>
<organism evidence="2 3">
    <name type="scientific">Campylobacter majalis</name>
    <dbReference type="NCBI Taxonomy" id="2790656"/>
    <lineage>
        <taxon>Bacteria</taxon>
        <taxon>Pseudomonadati</taxon>
        <taxon>Campylobacterota</taxon>
        <taxon>Epsilonproteobacteria</taxon>
        <taxon>Campylobacterales</taxon>
        <taxon>Campylobacteraceae</taxon>
        <taxon>Campylobacter</taxon>
    </lineage>
</organism>
<keyword evidence="3" id="KW-1185">Reference proteome</keyword>
<evidence type="ECO:0000313" key="3">
    <source>
        <dbReference type="Proteomes" id="UP000789803"/>
    </source>
</evidence>
<proteinExistence type="predicted"/>
<reference evidence="2 3" key="1">
    <citation type="submission" date="2020-11" db="EMBL/GenBank/DDBJ databases">
        <authorList>
            <person name="Peeters C."/>
        </authorList>
    </citation>
    <scope>NUCLEOTIDE SEQUENCE [LARGE SCALE GENOMIC DNA]</scope>
    <source>
        <strain evidence="2 3">LMG 7974</strain>
    </source>
</reference>
<evidence type="ECO:0008006" key="4">
    <source>
        <dbReference type="Google" id="ProtNLM"/>
    </source>
</evidence>
<gene>
    <name evidence="2" type="ORF">LMG7974_01102</name>
</gene>
<evidence type="ECO:0000313" key="2">
    <source>
        <dbReference type="EMBL" id="CAD7288635.1"/>
    </source>
</evidence>
<evidence type="ECO:0000256" key="1">
    <source>
        <dbReference type="SAM" id="SignalP"/>
    </source>
</evidence>
<comment type="caution">
    <text evidence="2">The sequence shown here is derived from an EMBL/GenBank/DDBJ whole genome shotgun (WGS) entry which is preliminary data.</text>
</comment>
<name>A0ABN7K874_9BACT</name>
<dbReference type="EMBL" id="CAJHOF010000008">
    <property type="protein sequence ID" value="CAD7288635.1"/>
    <property type="molecule type" value="Genomic_DNA"/>
</dbReference>
<protein>
    <recommendedName>
        <fullName evidence="4">Exporting protein</fullName>
    </recommendedName>
</protein>
<keyword evidence="1" id="KW-0732">Signal</keyword>
<dbReference type="RefSeq" id="WP_229932900.1">
    <property type="nucleotide sequence ID" value="NZ_CAJHOF010000008.1"/>
</dbReference>
<sequence length="145" mass="17477">MRKFFIYFAFLCVINSAFATPPDFNPSHEFELKKDEWARVIIIEKASNIKEIFDFRWTLFDTTNITVQSFFRRFPRHMSMSLRHGQNRYVQRILPDFNKPPNDGVKLYLSFIDFKNKKAKFRVDILDIQKKIDVEFVSPRRSENE</sequence>
<dbReference type="Proteomes" id="UP000789803">
    <property type="component" value="Unassembled WGS sequence"/>
</dbReference>
<accession>A0ABN7K874</accession>
<feature type="signal peptide" evidence="1">
    <location>
        <begin position="1"/>
        <end position="19"/>
    </location>
</feature>